<accession>A0A077ZP35</accession>
<evidence type="ECO:0000256" key="3">
    <source>
        <dbReference type="ARBA" id="ARBA00022839"/>
    </source>
</evidence>
<feature type="domain" description="Xrn1 helical" evidence="7">
    <location>
        <begin position="280"/>
        <end position="441"/>
    </location>
</feature>
<evidence type="ECO:0000259" key="8">
    <source>
        <dbReference type="Pfam" id="PF18129"/>
    </source>
</evidence>
<evidence type="ECO:0000256" key="1">
    <source>
        <dbReference type="ARBA" id="ARBA00022722"/>
    </source>
</evidence>
<dbReference type="Proteomes" id="UP000039865">
    <property type="component" value="Unassembled WGS sequence"/>
</dbReference>
<proteinExistence type="inferred from homology"/>
<dbReference type="InterPro" id="IPR027073">
    <property type="entry name" value="5_3_exoribonuclease"/>
</dbReference>
<dbReference type="Gene3D" id="1.25.40.1050">
    <property type="match status" value="1"/>
</dbReference>
<evidence type="ECO:0000259" key="9">
    <source>
        <dbReference type="Pfam" id="PF18334"/>
    </source>
</evidence>
<dbReference type="GO" id="GO:0003723">
    <property type="term" value="F:RNA binding"/>
    <property type="evidence" value="ECO:0007669"/>
    <property type="project" value="TreeGrafter"/>
</dbReference>
<dbReference type="InterPro" id="IPR041385">
    <property type="entry name" value="SH3_12"/>
</dbReference>
<feature type="domain" description="Exoribonuclease Xrn1 D2/D3" evidence="9">
    <location>
        <begin position="1146"/>
        <end position="1251"/>
    </location>
</feature>
<feature type="domain" description="Xrn1 helical" evidence="7">
    <location>
        <begin position="561"/>
        <end position="817"/>
    </location>
</feature>
<feature type="domain" description="5'-3' exoribonuclease 1 SH3-like" evidence="8">
    <location>
        <begin position="1286"/>
        <end position="1353"/>
    </location>
</feature>
<feature type="region of interest" description="Disordered" evidence="5">
    <location>
        <begin position="1419"/>
        <end position="1506"/>
    </location>
</feature>
<protein>
    <submittedName>
        <fullName evidence="10">5-3 exoribonuclease 1</fullName>
    </submittedName>
</protein>
<feature type="compositionally biased region" description="Basic and acidic residues" evidence="5">
    <location>
        <begin position="1494"/>
        <end position="1506"/>
    </location>
</feature>
<evidence type="ECO:0000313" key="10">
    <source>
        <dbReference type="EMBL" id="CDW71727.1"/>
    </source>
</evidence>
<dbReference type="PANTHER" id="PTHR12341:SF7">
    <property type="entry name" value="5'-3' EXORIBONUCLEASE 1"/>
    <property type="match status" value="1"/>
</dbReference>
<organism evidence="10 11">
    <name type="scientific">Stylonychia lemnae</name>
    <name type="common">Ciliate</name>
    <dbReference type="NCBI Taxonomy" id="5949"/>
    <lineage>
        <taxon>Eukaryota</taxon>
        <taxon>Sar</taxon>
        <taxon>Alveolata</taxon>
        <taxon>Ciliophora</taxon>
        <taxon>Intramacronucleata</taxon>
        <taxon>Spirotrichea</taxon>
        <taxon>Stichotrichia</taxon>
        <taxon>Sporadotrichida</taxon>
        <taxon>Oxytrichidae</taxon>
        <taxon>Stylonychinae</taxon>
        <taxon>Stylonychia</taxon>
    </lineage>
</organism>
<dbReference type="Pfam" id="PF03159">
    <property type="entry name" value="XRN_N"/>
    <property type="match status" value="1"/>
</dbReference>
<dbReference type="Gene3D" id="3.40.50.12390">
    <property type="match status" value="2"/>
</dbReference>
<dbReference type="EMBL" id="CCKQ01000632">
    <property type="protein sequence ID" value="CDW71727.1"/>
    <property type="molecule type" value="Genomic_DNA"/>
</dbReference>
<comment type="similarity">
    <text evidence="4">Belongs to the 5'-3' exonuclease family.</text>
</comment>
<keyword evidence="1" id="KW-0540">Nuclease</keyword>
<reference evidence="10 11" key="1">
    <citation type="submission" date="2014-06" db="EMBL/GenBank/DDBJ databases">
        <authorList>
            <person name="Swart Estienne"/>
        </authorList>
    </citation>
    <scope>NUCLEOTIDE SEQUENCE [LARGE SCALE GENOMIC DNA]</scope>
    <source>
        <strain evidence="10 11">130c</strain>
    </source>
</reference>
<feature type="domain" description="Xrn1 N-terminal" evidence="6">
    <location>
        <begin position="1"/>
        <end position="231"/>
    </location>
</feature>
<evidence type="ECO:0000256" key="5">
    <source>
        <dbReference type="SAM" id="MobiDB-lite"/>
    </source>
</evidence>
<dbReference type="InterPro" id="IPR041412">
    <property type="entry name" value="Xrn1_helical"/>
</dbReference>
<dbReference type="Pfam" id="PF18334">
    <property type="entry name" value="XRN1_D2_D3"/>
    <property type="match status" value="2"/>
</dbReference>
<evidence type="ECO:0000313" key="11">
    <source>
        <dbReference type="Proteomes" id="UP000039865"/>
    </source>
</evidence>
<dbReference type="InterPro" id="IPR041106">
    <property type="entry name" value="XRN1_D2_D3"/>
</dbReference>
<dbReference type="InterPro" id="IPR004859">
    <property type="entry name" value="Xrn1_N"/>
</dbReference>
<dbReference type="InterPro" id="IPR047008">
    <property type="entry name" value="XRN1_SH3_sf"/>
</dbReference>
<dbReference type="CDD" id="cd18673">
    <property type="entry name" value="PIN_XRN1-2-like"/>
    <property type="match status" value="1"/>
</dbReference>
<dbReference type="OrthoDB" id="372487at2759"/>
<dbReference type="Pfam" id="PF18129">
    <property type="entry name" value="SH3_12"/>
    <property type="match status" value="1"/>
</dbReference>
<evidence type="ECO:0000259" key="6">
    <source>
        <dbReference type="Pfam" id="PF03159"/>
    </source>
</evidence>
<sequence length="1506" mass="177145">MGIPKFFRWLTRRYPLILQNVQKEEDVPPIDNLYLDLNGIVHNSIHGNDASRHEKVSKLEDFDEVWVAIMNAIDEIVHTIKPQKILLLAVDGVAPRAKMNQQRARRFRSAKDAQELKNKLKEEGKDAPDLFDTNAISPGTQFMHDLCKQLHFFIQYKLATDPLYQKLTKIFVSDGTVPGEGEHKMMDFIRQAKSKPDYDPNTRHCFYGADADLIMLSLVTHEPHFIIIREEHIIKKNKQGGVQRVDQKKQVNYQVIYINILREYFQLEYQDLKEKMKTPFDLERIIDDFVFFCFFIGNDFLPSLSALDIAEGSLDGLISLYRKLLPKMDSYITETGSIHWDKAEPFIQMLGSHEHQTFSSRISQMRQPKGQEKKTTRTVVRINENDVLIDRQEEITRLIKDRITEKKIKKIKTLAEKSKDKSYKKMQLIKKYTEEQIDDEKYHLLKIKYQEILRRQKNNGSDEFKGQEIEVSESIKILIKEIDETHLSDLNVDDIDDGEISDVDEKEIDVKSIDDRILKQKIVMTENQGPQQDLIEKYLSMNVEFMKKFVKLYAIDPQSAKAMFYQSKVKIDIQTVEGQQQKKRMLKKYLEGLQWVLFYYYRGAQHWRWYYPYHYAPMISDIGENIVHNYLDGQRTISLFEIDENCSQVNQPYTPFQQLLSILPARSAKLLPQPYSQIILGELRKYFPDDFELDLNGRSLPWEAVCLIPFVDEKIFLDSECILFQSRQLDQAENHRNVVKFDFLAYSYNDLVAKKSEITILESSLKDMRSIRKCFDEEIIHEYANVGQASFQPRLLNGVISPQKDFPSLTWLEVKSISFDKVYIQQVGFKRLMLNIQPSQHEIEPEDLERYAKSFLQRQKEGFYIGFPFQIEGLPHKFEDDYKVYSIYDDQYQKKETLRLHISDQRLDGGRYGKMIERAEYKLKEQGIQLVNPIAFVTFARIQSVRYDKKLKKYHKYYNELTETLPLCMIMNNRHNDHYLNVNQRCDQYLKSLKVGSEIVCLNAPVYGLMGKISSVDYKRNAVKVEFDKEAEQSKIHDPFLGKTCVQNENFIRKDQIIKFYRERAVEEKLQLKAGVLNRITSSFLVVYEEPVTNQRFVIELGLNIKNYLKKVHIPHYVRHVVLDDEEFYKRKFEMRDDSQHSFGNSERRRQWEYSEECLKILIEYKEKYPEVFDQVHKCIKQDIHILSLNELFTKQSLPNAYQRIRSIADWISSLSISKLPYVSLGFESLQQDLLHKIQNYQDHIKENKLSIQLKVKKYEYFLVSGIFAESFPYWGLPFSDKVADDFNVGDRVMNLNSSKREYVPFGFRGTVVGKTRDEVLVMFDDQFLGGTDLNGQCQKYKGCQLNPNYLLNLTHKFKSILKKDKNIILSFQEMPMTESELNTLIKVQKKEQKLELHNSNSNSLGYTKSAETQSYSQIKVQKSKQKDYHSDFESSEQSKTQEESSSSHRKVSYVPKNNKEEQKIKSDQGSNYEKKKSNNGDSSQKKWVPKAKQNQEEEKINTIVE</sequence>
<keyword evidence="11" id="KW-1185">Reference proteome</keyword>
<dbReference type="GO" id="GO:0000956">
    <property type="term" value="P:nuclear-transcribed mRNA catabolic process"/>
    <property type="evidence" value="ECO:0007669"/>
    <property type="project" value="TreeGrafter"/>
</dbReference>
<evidence type="ECO:0000256" key="2">
    <source>
        <dbReference type="ARBA" id="ARBA00022801"/>
    </source>
</evidence>
<gene>
    <name evidence="10" type="primary">Contig5830.g6251</name>
    <name evidence="10" type="ORF">STYLEM_675</name>
</gene>
<dbReference type="PANTHER" id="PTHR12341">
    <property type="entry name" value="5'-&gt;3' EXORIBONUCLEASE"/>
    <property type="match status" value="1"/>
</dbReference>
<dbReference type="OMA" id="QNPFPNR"/>
<dbReference type="GO" id="GO:0004534">
    <property type="term" value="F:5'-3' RNA exonuclease activity"/>
    <property type="evidence" value="ECO:0007669"/>
    <property type="project" value="TreeGrafter"/>
</dbReference>
<keyword evidence="3" id="KW-0269">Exonuclease</keyword>
<dbReference type="Pfam" id="PF17846">
    <property type="entry name" value="XRN_M"/>
    <property type="match status" value="2"/>
</dbReference>
<dbReference type="Gene3D" id="2.30.30.750">
    <property type="match status" value="1"/>
</dbReference>
<dbReference type="GO" id="GO:0005634">
    <property type="term" value="C:nucleus"/>
    <property type="evidence" value="ECO:0007669"/>
    <property type="project" value="TreeGrafter"/>
</dbReference>
<evidence type="ECO:0000256" key="4">
    <source>
        <dbReference type="ARBA" id="ARBA00038299"/>
    </source>
</evidence>
<name>A0A077ZP35_STYLE</name>
<feature type="compositionally biased region" description="Basic and acidic residues" evidence="5">
    <location>
        <begin position="1458"/>
        <end position="1479"/>
    </location>
</feature>
<keyword evidence="2" id="KW-0378">Hydrolase</keyword>
<feature type="domain" description="Exoribonuclease Xrn1 D2/D3" evidence="9">
    <location>
        <begin position="995"/>
        <end position="1119"/>
    </location>
</feature>
<dbReference type="InParanoid" id="A0A077ZP35"/>
<evidence type="ECO:0000259" key="7">
    <source>
        <dbReference type="Pfam" id="PF17846"/>
    </source>
</evidence>